<dbReference type="GO" id="GO:0003677">
    <property type="term" value="F:DNA binding"/>
    <property type="evidence" value="ECO:0007669"/>
    <property type="project" value="InterPro"/>
</dbReference>
<dbReference type="EMBL" id="RZNY01000021">
    <property type="protein sequence ID" value="RUT43262.1"/>
    <property type="molecule type" value="Genomic_DNA"/>
</dbReference>
<gene>
    <name evidence="2" type="ORF">EJP82_20825</name>
</gene>
<evidence type="ECO:0000313" key="3">
    <source>
        <dbReference type="Proteomes" id="UP000279446"/>
    </source>
</evidence>
<sequence>MRHEKKFEQTSLVREECRMIRLKMRIKLREVADHLGCELEHVSRWENGKVNFSKKRLIKYIELCEEWQS</sequence>
<protein>
    <submittedName>
        <fullName evidence="2">XRE family transcriptional regulator</fullName>
    </submittedName>
</protein>
<reference evidence="2 3" key="1">
    <citation type="submission" date="2018-12" db="EMBL/GenBank/DDBJ databases">
        <authorList>
            <person name="Sun L."/>
            <person name="Chen Z."/>
        </authorList>
    </citation>
    <scope>NUCLEOTIDE SEQUENCE [LARGE SCALE GENOMIC DNA]</scope>
    <source>
        <strain evidence="2 3">DSM 15890</strain>
    </source>
</reference>
<dbReference type="InterPro" id="IPR001387">
    <property type="entry name" value="Cro/C1-type_HTH"/>
</dbReference>
<proteinExistence type="predicted"/>
<dbReference type="Gene3D" id="1.10.260.40">
    <property type="entry name" value="lambda repressor-like DNA-binding domains"/>
    <property type="match status" value="1"/>
</dbReference>
<keyword evidence="3" id="KW-1185">Reference proteome</keyword>
<evidence type="ECO:0000259" key="1">
    <source>
        <dbReference type="Pfam" id="PF01381"/>
    </source>
</evidence>
<dbReference type="SUPFAM" id="SSF47413">
    <property type="entry name" value="lambda repressor-like DNA-binding domains"/>
    <property type="match status" value="1"/>
</dbReference>
<dbReference type="Pfam" id="PF01381">
    <property type="entry name" value="HTH_3"/>
    <property type="match status" value="1"/>
</dbReference>
<dbReference type="InterPro" id="IPR010982">
    <property type="entry name" value="Lambda_DNA-bd_dom_sf"/>
</dbReference>
<dbReference type="CDD" id="cd00093">
    <property type="entry name" value="HTH_XRE"/>
    <property type="match status" value="1"/>
</dbReference>
<dbReference type="RefSeq" id="WP_127193985.1">
    <property type="nucleotide sequence ID" value="NZ_RZNY01000021.1"/>
</dbReference>
<dbReference type="AlphaFoldDB" id="A0A3S1C5C5"/>
<organism evidence="2 3">
    <name type="scientific">Paenibacillus anaericanus</name>
    <dbReference type="NCBI Taxonomy" id="170367"/>
    <lineage>
        <taxon>Bacteria</taxon>
        <taxon>Bacillati</taxon>
        <taxon>Bacillota</taxon>
        <taxon>Bacilli</taxon>
        <taxon>Bacillales</taxon>
        <taxon>Paenibacillaceae</taxon>
        <taxon>Paenibacillus</taxon>
    </lineage>
</organism>
<feature type="domain" description="HTH cro/C1-type" evidence="1">
    <location>
        <begin position="18"/>
        <end position="63"/>
    </location>
</feature>
<evidence type="ECO:0000313" key="2">
    <source>
        <dbReference type="EMBL" id="RUT43262.1"/>
    </source>
</evidence>
<accession>A0A3S1C5C5</accession>
<comment type="caution">
    <text evidence="2">The sequence shown here is derived from an EMBL/GenBank/DDBJ whole genome shotgun (WGS) entry which is preliminary data.</text>
</comment>
<dbReference type="Proteomes" id="UP000279446">
    <property type="component" value="Unassembled WGS sequence"/>
</dbReference>
<name>A0A3S1C5C5_9BACL</name>
<dbReference type="OrthoDB" id="9812495at2"/>